<comment type="similarity">
    <text evidence="2">Belongs to the histone H1/H5 family. HCT subfamily.</text>
</comment>
<dbReference type="InterPro" id="IPR010886">
    <property type="entry name" value="Hc1"/>
</dbReference>
<keyword evidence="4" id="KW-1185">Reference proteome</keyword>
<dbReference type="RefSeq" id="WP_106290746.1">
    <property type="nucleotide sequence ID" value="NZ_PVTH01000001.1"/>
</dbReference>
<name>A0A2T0UBR1_9SPHI</name>
<reference evidence="3 4" key="1">
    <citation type="submission" date="2018-03" db="EMBL/GenBank/DDBJ databases">
        <title>Genomic Encyclopedia of Type Strains, Phase III (KMG-III): the genomes of soil and plant-associated and newly described type strains.</title>
        <authorList>
            <person name="Whitman W."/>
        </authorList>
    </citation>
    <scope>NUCLEOTIDE SEQUENCE [LARGE SCALE GENOMIC DNA]</scope>
    <source>
        <strain evidence="3 4">CGMCC 1.9313</strain>
    </source>
</reference>
<protein>
    <recommendedName>
        <fullName evidence="5">Histone H1-like protein Hc1</fullName>
    </recommendedName>
</protein>
<sequence length="65" mass="7271">MANFERFTELKELLTGLEADADKFYNKGNSAAGTRLRKGLQDIKNLAQSIRLEIQESKNSVAAKK</sequence>
<proteinExistence type="inferred from homology"/>
<dbReference type="AlphaFoldDB" id="A0A2T0UBR1"/>
<evidence type="ECO:0000256" key="2">
    <source>
        <dbReference type="ARBA" id="ARBA00008424"/>
    </source>
</evidence>
<dbReference type="Pfam" id="PF07432">
    <property type="entry name" value="Hc1"/>
    <property type="match status" value="1"/>
</dbReference>
<comment type="caution">
    <text evidence="3">The sequence shown here is derived from an EMBL/GenBank/DDBJ whole genome shotgun (WGS) entry which is preliminary data.</text>
</comment>
<gene>
    <name evidence="3" type="ORF">B0I27_101350</name>
</gene>
<dbReference type="OrthoDB" id="9808717at2"/>
<comment type="function">
    <text evidence="1">Might have a role analogous to that of eukaryotic histone proteins.</text>
</comment>
<evidence type="ECO:0008006" key="5">
    <source>
        <dbReference type="Google" id="ProtNLM"/>
    </source>
</evidence>
<dbReference type="Proteomes" id="UP000238034">
    <property type="component" value="Unassembled WGS sequence"/>
</dbReference>
<dbReference type="EMBL" id="PVTH01000001">
    <property type="protein sequence ID" value="PRY55381.1"/>
    <property type="molecule type" value="Genomic_DNA"/>
</dbReference>
<organism evidence="3 4">
    <name type="scientific">Arcticibacter pallidicorallinus</name>
    <dbReference type="NCBI Taxonomy" id="1259464"/>
    <lineage>
        <taxon>Bacteria</taxon>
        <taxon>Pseudomonadati</taxon>
        <taxon>Bacteroidota</taxon>
        <taxon>Sphingobacteriia</taxon>
        <taxon>Sphingobacteriales</taxon>
        <taxon>Sphingobacteriaceae</taxon>
        <taxon>Arcticibacter</taxon>
    </lineage>
</organism>
<evidence type="ECO:0000313" key="3">
    <source>
        <dbReference type="EMBL" id="PRY55381.1"/>
    </source>
</evidence>
<evidence type="ECO:0000256" key="1">
    <source>
        <dbReference type="ARBA" id="ARBA00002333"/>
    </source>
</evidence>
<accession>A0A2T0UBR1</accession>
<evidence type="ECO:0000313" key="4">
    <source>
        <dbReference type="Proteomes" id="UP000238034"/>
    </source>
</evidence>
<dbReference type="GO" id="GO:0003677">
    <property type="term" value="F:DNA binding"/>
    <property type="evidence" value="ECO:0007669"/>
    <property type="project" value="InterPro"/>
</dbReference>
<dbReference type="GO" id="GO:0030527">
    <property type="term" value="F:structural constituent of chromatin"/>
    <property type="evidence" value="ECO:0007669"/>
    <property type="project" value="InterPro"/>
</dbReference>